<dbReference type="InterPro" id="IPR011705">
    <property type="entry name" value="BACK"/>
</dbReference>
<dbReference type="Gene3D" id="1.25.40.420">
    <property type="match status" value="1"/>
</dbReference>
<feature type="region of interest" description="Disordered" evidence="1">
    <location>
        <begin position="429"/>
        <end position="459"/>
    </location>
</feature>
<evidence type="ECO:0000256" key="1">
    <source>
        <dbReference type="SAM" id="MobiDB-lite"/>
    </source>
</evidence>
<dbReference type="Pfam" id="PF15881">
    <property type="entry name" value="DUF4734"/>
    <property type="match status" value="1"/>
</dbReference>
<dbReference type="GeneID" id="115625191"/>
<keyword evidence="3" id="KW-1185">Reference proteome</keyword>
<gene>
    <name evidence="4" type="primary">LOC115625191</name>
</gene>
<reference evidence="4" key="1">
    <citation type="submission" date="2025-08" db="UniProtKB">
        <authorList>
            <consortium name="RefSeq"/>
        </authorList>
    </citation>
    <scope>IDENTIFICATION</scope>
    <source>
        <strain evidence="4">11010-0011.00</strain>
        <tissue evidence="4">Whole body</tissue>
    </source>
</reference>
<dbReference type="OrthoDB" id="6350321at2759"/>
<proteinExistence type="predicted"/>
<dbReference type="SUPFAM" id="SSF54695">
    <property type="entry name" value="POZ domain"/>
    <property type="match status" value="1"/>
</dbReference>
<protein>
    <submittedName>
        <fullName evidence="4">Uncharacterized protein LOC115625191 isoform X1</fullName>
    </submittedName>
</protein>
<evidence type="ECO:0000313" key="3">
    <source>
        <dbReference type="Proteomes" id="UP000504634"/>
    </source>
</evidence>
<evidence type="ECO:0000313" key="4">
    <source>
        <dbReference type="RefSeq" id="XP_030376017.1"/>
    </source>
</evidence>
<evidence type="ECO:0000259" key="2">
    <source>
        <dbReference type="SMART" id="SM00875"/>
    </source>
</evidence>
<dbReference type="AlphaFoldDB" id="A0A6J2TLX7"/>
<dbReference type="Gene3D" id="3.30.710.10">
    <property type="entry name" value="Potassium Channel Kv1.1, Chain A"/>
    <property type="match status" value="1"/>
</dbReference>
<dbReference type="PANTHER" id="PTHR22667">
    <property type="entry name" value="AT01380P-RELATED"/>
    <property type="match status" value="1"/>
</dbReference>
<dbReference type="Pfam" id="PF00651">
    <property type="entry name" value="BTB"/>
    <property type="match status" value="1"/>
</dbReference>
<dbReference type="InterPro" id="IPR000210">
    <property type="entry name" value="BTB/POZ_dom"/>
</dbReference>
<feature type="domain" description="BACK" evidence="2">
    <location>
        <begin position="180"/>
        <end position="282"/>
    </location>
</feature>
<dbReference type="RefSeq" id="XP_030376017.1">
    <property type="nucleotide sequence ID" value="XM_030520157.1"/>
</dbReference>
<organism evidence="3 4">
    <name type="scientific">Drosophila lebanonensis</name>
    <name type="common">Fruit fly</name>
    <name type="synonym">Scaptodrosophila lebanonensis</name>
    <dbReference type="NCBI Taxonomy" id="7225"/>
    <lineage>
        <taxon>Eukaryota</taxon>
        <taxon>Metazoa</taxon>
        <taxon>Ecdysozoa</taxon>
        <taxon>Arthropoda</taxon>
        <taxon>Hexapoda</taxon>
        <taxon>Insecta</taxon>
        <taxon>Pterygota</taxon>
        <taxon>Neoptera</taxon>
        <taxon>Endopterygota</taxon>
        <taxon>Diptera</taxon>
        <taxon>Brachycera</taxon>
        <taxon>Muscomorpha</taxon>
        <taxon>Ephydroidea</taxon>
        <taxon>Drosophilidae</taxon>
        <taxon>Scaptodrosophila</taxon>
    </lineage>
</organism>
<dbReference type="PANTHER" id="PTHR22667:SF0">
    <property type="entry name" value="AT01380P-RELATED"/>
    <property type="match status" value="1"/>
</dbReference>
<feature type="compositionally biased region" description="Basic residues" evidence="1">
    <location>
        <begin position="432"/>
        <end position="454"/>
    </location>
</feature>
<accession>A0A6J2TLX7</accession>
<dbReference type="InterPro" id="IPR031750">
    <property type="entry name" value="DUF4734"/>
</dbReference>
<name>A0A6J2TLX7_DROLE</name>
<dbReference type="SMART" id="SM00875">
    <property type="entry name" value="BACK"/>
    <property type="match status" value="1"/>
</dbReference>
<dbReference type="Pfam" id="PF07707">
    <property type="entry name" value="BACK"/>
    <property type="match status" value="1"/>
</dbReference>
<dbReference type="Proteomes" id="UP000504634">
    <property type="component" value="Unplaced"/>
</dbReference>
<sequence length="518" mass="60072">MHFYRPFLSSIKSNCSIYVIEDAGKTPSSSEVQQLRAQLVEFQTKSMCELDLRDSGKDLLRLGHPQSPTRTIMRHIQRGELCDITVRVHGREFLCHNIVLFIYSKRMQRHVGKIMATTDSPNITARGFGLLYTWMITDGATLHAGDVIETMQAALFMEVHPLLEQCWNVLDSRLFNEFSAFSVLYESRRAHELIELHELMANRISKATLMIFSSREFLCLSELQVCNLLKSNNLAVNAEMEVLFGALIWLDHMWPRRRRSIMTVMQHIRFGYLAPTLLCKFKTNDEYRVGPFAHILGVFIDAIDVARLVQDALFYSSMVITSNNDPVFLENSIRGAQLPIVPPRRWIVDRRCKYHRRVSRLCPNMHYVSIEDFSEYLGQLQTCTSDFDRHMSFGDTTSVPVPDWKTPKLLSQFQLNKELLDLHEKRYGSGTKNKKRVSKTKHMRKHGHRRKNRRKNTDILPAEDNIDYWEHTLRTAKSWNTDSQVSSGDVINVHGLMEMLKCSQTNKIAEKNKQKFGQ</sequence>
<dbReference type="InterPro" id="IPR011333">
    <property type="entry name" value="SKP1/BTB/POZ_sf"/>
</dbReference>